<dbReference type="GO" id="GO:0003677">
    <property type="term" value="F:DNA binding"/>
    <property type="evidence" value="ECO:0007669"/>
    <property type="project" value="InterPro"/>
</dbReference>
<dbReference type="Proteomes" id="UP000239898">
    <property type="component" value="Unassembled WGS sequence"/>
</dbReference>
<feature type="region of interest" description="Disordered" evidence="1">
    <location>
        <begin position="308"/>
        <end position="341"/>
    </location>
</feature>
<dbReference type="InterPro" id="IPR002525">
    <property type="entry name" value="Transp_IS110-like_N"/>
</dbReference>
<dbReference type="Pfam" id="PF01548">
    <property type="entry name" value="DEDD_Tnp_IS110"/>
    <property type="match status" value="1"/>
</dbReference>
<name>A0A2S6ZCE8_9XANT</name>
<comment type="caution">
    <text evidence="3">The sequence shown here is derived from an EMBL/GenBank/DDBJ whole genome shotgun (WGS) entry which is preliminary data.</text>
</comment>
<evidence type="ECO:0000256" key="1">
    <source>
        <dbReference type="SAM" id="MobiDB-lite"/>
    </source>
</evidence>
<sequence>MCGRPTGRSVRARVGARAAAHRPRCLARTVERAFAQAHKPGQPPGGSLLQRLCDHRAGQCVGNVLLEATGGYERAVMMALAMAGIPVTRINPRRARAFATALGKTTKTDPPALLARMAQRVQAPAPVPDPLREQLRMPVQRREQLVQQPDDERRRLHQATLVLVRESLIEQIGSVRRQLQWMNQATKQLRPPLDDALEHPLSAVPGIGEVTTASLRPTCPSWGRWIVARSRPWRPGALQRGQRATPRQTPHRRWARPDPARAVHGLLERGAHPSPLQGPLGARQTSRGRGPDANIRASCSTLATPVALSSAPRPNASQCAEQMPSPAGAWPVPAWRPRARA</sequence>
<reference evidence="3 4" key="1">
    <citation type="submission" date="2016-08" db="EMBL/GenBank/DDBJ databases">
        <title>Evolution of the type three secretion system and type three effector repertoires in Xanthomonas.</title>
        <authorList>
            <person name="Merda D."/>
            <person name="Briand M."/>
            <person name="Bosis E."/>
            <person name="Rousseau C."/>
            <person name="Portier P."/>
            <person name="Jacques M.-A."/>
            <person name="Fischer-Le Saux M."/>
        </authorList>
    </citation>
    <scope>NUCLEOTIDE SEQUENCE [LARGE SCALE GENOMIC DNA]</scope>
    <source>
        <strain evidence="3 4">CFBP 4691</strain>
    </source>
</reference>
<dbReference type="GO" id="GO:0006313">
    <property type="term" value="P:DNA transposition"/>
    <property type="evidence" value="ECO:0007669"/>
    <property type="project" value="InterPro"/>
</dbReference>
<dbReference type="PANTHER" id="PTHR33055">
    <property type="entry name" value="TRANSPOSASE FOR INSERTION SEQUENCE ELEMENT IS1111A"/>
    <property type="match status" value="1"/>
</dbReference>
<organism evidence="3 4">
    <name type="scientific">Xanthomonas theicola</name>
    <dbReference type="NCBI Taxonomy" id="56464"/>
    <lineage>
        <taxon>Bacteria</taxon>
        <taxon>Pseudomonadati</taxon>
        <taxon>Pseudomonadota</taxon>
        <taxon>Gammaproteobacteria</taxon>
        <taxon>Lysobacterales</taxon>
        <taxon>Lysobacteraceae</taxon>
        <taxon>Xanthomonas</taxon>
    </lineage>
</organism>
<dbReference type="AlphaFoldDB" id="A0A2S6ZCE8"/>
<proteinExistence type="predicted"/>
<gene>
    <name evidence="3" type="ORF">XthCFBP4691_15110</name>
</gene>
<protein>
    <recommendedName>
        <fullName evidence="2">Transposase IS110-like N-terminal domain-containing protein</fullName>
    </recommendedName>
</protein>
<dbReference type="GO" id="GO:0004803">
    <property type="term" value="F:transposase activity"/>
    <property type="evidence" value="ECO:0007669"/>
    <property type="project" value="InterPro"/>
</dbReference>
<accession>A0A2S6ZCE8</accession>
<dbReference type="RefSeq" id="WP_425480315.1">
    <property type="nucleotide sequence ID" value="NZ_MIGX01000087.1"/>
</dbReference>
<dbReference type="EMBL" id="MIGX01000087">
    <property type="protein sequence ID" value="PPT87771.1"/>
    <property type="molecule type" value="Genomic_DNA"/>
</dbReference>
<evidence type="ECO:0000313" key="3">
    <source>
        <dbReference type="EMBL" id="PPT87771.1"/>
    </source>
</evidence>
<feature type="region of interest" description="Disordered" evidence="1">
    <location>
        <begin position="237"/>
        <end position="295"/>
    </location>
</feature>
<keyword evidence="4" id="KW-1185">Reference proteome</keyword>
<evidence type="ECO:0000259" key="2">
    <source>
        <dbReference type="Pfam" id="PF01548"/>
    </source>
</evidence>
<feature type="domain" description="Transposase IS110-like N-terminal" evidence="2">
    <location>
        <begin position="59"/>
        <end position="158"/>
    </location>
</feature>
<evidence type="ECO:0000313" key="4">
    <source>
        <dbReference type="Proteomes" id="UP000239898"/>
    </source>
</evidence>
<dbReference type="InterPro" id="IPR047650">
    <property type="entry name" value="Transpos_IS110"/>
</dbReference>
<dbReference type="PANTHER" id="PTHR33055:SF13">
    <property type="entry name" value="TRANSPOSASE"/>
    <property type="match status" value="1"/>
</dbReference>
<feature type="compositionally biased region" description="Basic and acidic residues" evidence="1">
    <location>
        <begin position="255"/>
        <end position="271"/>
    </location>
</feature>